<keyword evidence="11" id="KW-0328">Glycosyltransferase</keyword>
<evidence type="ECO:0000313" key="32">
    <source>
        <dbReference type="EMBL" id="AXF86577.1"/>
    </source>
</evidence>
<keyword evidence="7" id="KW-1003">Cell membrane</keyword>
<dbReference type="EC" id="2.4.99.28" evidence="24"/>
<evidence type="ECO:0000256" key="17">
    <source>
        <dbReference type="ARBA" id="ARBA00022984"/>
    </source>
</evidence>
<evidence type="ECO:0000256" key="25">
    <source>
        <dbReference type="ARBA" id="ARBA00049902"/>
    </source>
</evidence>
<evidence type="ECO:0000256" key="14">
    <source>
        <dbReference type="ARBA" id="ARBA00022801"/>
    </source>
</evidence>
<accession>A0A345DDY9</accession>
<evidence type="ECO:0000259" key="29">
    <source>
        <dbReference type="Pfam" id="PF00905"/>
    </source>
</evidence>
<evidence type="ECO:0000256" key="10">
    <source>
        <dbReference type="ARBA" id="ARBA00022670"/>
    </source>
</evidence>
<keyword evidence="16" id="KW-0735">Signal-anchor</keyword>
<keyword evidence="19 28" id="KW-0472">Membrane</keyword>
<keyword evidence="14" id="KW-0378">Hydrolase</keyword>
<feature type="compositionally biased region" description="Polar residues" evidence="27">
    <location>
        <begin position="770"/>
        <end position="782"/>
    </location>
</feature>
<dbReference type="InterPro" id="IPR023346">
    <property type="entry name" value="Lysozyme-like_dom_sf"/>
</dbReference>
<keyword evidence="33" id="KW-1185">Reference proteome</keyword>
<dbReference type="RefSeq" id="WP_114563635.1">
    <property type="nucleotide sequence ID" value="NZ_CP031124.1"/>
</dbReference>
<evidence type="ECO:0000256" key="18">
    <source>
        <dbReference type="ARBA" id="ARBA00022989"/>
    </source>
</evidence>
<evidence type="ECO:0000256" key="11">
    <source>
        <dbReference type="ARBA" id="ARBA00022676"/>
    </source>
</evidence>
<evidence type="ECO:0000256" key="16">
    <source>
        <dbReference type="ARBA" id="ARBA00022968"/>
    </source>
</evidence>
<dbReference type="GO" id="GO:0009002">
    <property type="term" value="F:serine-type D-Ala-D-Ala carboxypeptidase activity"/>
    <property type="evidence" value="ECO:0007669"/>
    <property type="project" value="UniProtKB-EC"/>
</dbReference>
<dbReference type="Pfam" id="PF00905">
    <property type="entry name" value="Transpeptidase"/>
    <property type="match status" value="1"/>
</dbReference>
<evidence type="ECO:0000256" key="26">
    <source>
        <dbReference type="ARBA" id="ARBA00060592"/>
    </source>
</evidence>
<keyword evidence="20" id="KW-0046">Antibiotic resistance</keyword>
<feature type="region of interest" description="Disordered" evidence="27">
    <location>
        <begin position="1"/>
        <end position="23"/>
    </location>
</feature>
<comment type="catalytic activity">
    <reaction evidence="25">
        <text>[GlcNAc-(1-&gt;4)-Mur2Ac(oyl-L-Ala-gamma-D-Glu-L-Lys-D-Ala-D-Ala)](n)-di-trans,octa-cis-undecaprenyl diphosphate + beta-D-GlcNAc-(1-&gt;4)-Mur2Ac(oyl-L-Ala-gamma-D-Glu-L-Lys-D-Ala-D-Ala)-di-trans,octa-cis-undecaprenyl diphosphate = [GlcNAc-(1-&gt;4)-Mur2Ac(oyl-L-Ala-gamma-D-Glu-L-Lys-D-Ala-D-Ala)](n+1)-di-trans,octa-cis-undecaprenyl diphosphate + di-trans,octa-cis-undecaprenyl diphosphate + H(+)</text>
        <dbReference type="Rhea" id="RHEA:23708"/>
        <dbReference type="Rhea" id="RHEA-COMP:9602"/>
        <dbReference type="Rhea" id="RHEA-COMP:9603"/>
        <dbReference type="ChEBI" id="CHEBI:15378"/>
        <dbReference type="ChEBI" id="CHEBI:58405"/>
        <dbReference type="ChEBI" id="CHEBI:60033"/>
        <dbReference type="ChEBI" id="CHEBI:78435"/>
        <dbReference type="EC" id="2.4.99.28"/>
    </reaction>
</comment>
<dbReference type="GO" id="GO:0046677">
    <property type="term" value="P:response to antibiotic"/>
    <property type="evidence" value="ECO:0007669"/>
    <property type="project" value="UniProtKB-KW"/>
</dbReference>
<evidence type="ECO:0000256" key="7">
    <source>
        <dbReference type="ARBA" id="ARBA00022475"/>
    </source>
</evidence>
<evidence type="ECO:0000256" key="28">
    <source>
        <dbReference type="SAM" id="Phobius"/>
    </source>
</evidence>
<evidence type="ECO:0000256" key="9">
    <source>
        <dbReference type="ARBA" id="ARBA00022645"/>
    </source>
</evidence>
<dbReference type="EC" id="3.4.16.4" evidence="5"/>
<evidence type="ECO:0000256" key="15">
    <source>
        <dbReference type="ARBA" id="ARBA00022960"/>
    </source>
</evidence>
<evidence type="ECO:0000256" key="13">
    <source>
        <dbReference type="ARBA" id="ARBA00022692"/>
    </source>
</evidence>
<keyword evidence="15" id="KW-0133">Cell shape</keyword>
<evidence type="ECO:0000256" key="20">
    <source>
        <dbReference type="ARBA" id="ARBA00023251"/>
    </source>
</evidence>
<comment type="subcellular location">
    <subcellularLocation>
        <location evidence="1">Cell inner membrane</location>
        <topology evidence="1">Single-pass type II membrane protein</topology>
    </subcellularLocation>
</comment>
<dbReference type="InterPro" id="IPR036950">
    <property type="entry name" value="PBP_transglycosylase"/>
</dbReference>
<evidence type="ECO:0000256" key="19">
    <source>
        <dbReference type="ARBA" id="ARBA00023136"/>
    </source>
</evidence>
<evidence type="ECO:0000256" key="2">
    <source>
        <dbReference type="ARBA" id="ARBA00004752"/>
    </source>
</evidence>
<dbReference type="Gene3D" id="3.40.710.10">
    <property type="entry name" value="DD-peptidase/beta-lactamase superfamily"/>
    <property type="match status" value="2"/>
</dbReference>
<evidence type="ECO:0000256" key="3">
    <source>
        <dbReference type="ARBA" id="ARBA00007090"/>
    </source>
</evidence>
<feature type="domain" description="Penicillin-binding protein transpeptidase" evidence="29">
    <location>
        <begin position="455"/>
        <end position="694"/>
    </location>
</feature>
<reference evidence="33" key="1">
    <citation type="submission" date="2018-07" db="EMBL/GenBank/DDBJ databases">
        <authorList>
            <person name="Kim H."/>
        </authorList>
    </citation>
    <scope>NUCLEOTIDE SEQUENCE [LARGE SCALE GENOMIC DNA]</scope>
    <source>
        <strain evidence="33">F02</strain>
    </source>
</reference>
<dbReference type="InterPro" id="IPR050396">
    <property type="entry name" value="Glycosyltr_51/Transpeptidase"/>
</dbReference>
<dbReference type="GO" id="GO:0006508">
    <property type="term" value="P:proteolysis"/>
    <property type="evidence" value="ECO:0007669"/>
    <property type="project" value="UniProtKB-KW"/>
</dbReference>
<dbReference type="InterPro" id="IPR012338">
    <property type="entry name" value="Beta-lactam/transpept-like"/>
</dbReference>
<evidence type="ECO:0000256" key="27">
    <source>
        <dbReference type="SAM" id="MobiDB-lite"/>
    </source>
</evidence>
<keyword evidence="21" id="KW-0511">Multifunctional enzyme</keyword>
<gene>
    <name evidence="32" type="primary">mrcA</name>
    <name evidence="32" type="ORF">DTO96_102332</name>
</gene>
<dbReference type="SUPFAM" id="SSF56601">
    <property type="entry name" value="beta-lactamase/transpeptidase-like"/>
    <property type="match status" value="1"/>
</dbReference>
<evidence type="ECO:0000256" key="12">
    <source>
        <dbReference type="ARBA" id="ARBA00022679"/>
    </source>
</evidence>
<dbReference type="Pfam" id="PF00912">
    <property type="entry name" value="Transgly"/>
    <property type="match status" value="1"/>
</dbReference>
<dbReference type="Gene3D" id="1.10.3810.10">
    <property type="entry name" value="Biosynthetic peptidoglycan transglycosylase-like"/>
    <property type="match status" value="1"/>
</dbReference>
<keyword evidence="13 28" id="KW-0812">Transmembrane</keyword>
<dbReference type="GO" id="GO:0005886">
    <property type="term" value="C:plasma membrane"/>
    <property type="evidence" value="ECO:0007669"/>
    <property type="project" value="UniProtKB-SubCell"/>
</dbReference>
<comment type="similarity">
    <text evidence="4">In the N-terminal section; belongs to the glycosyltransferase 51 family.</text>
</comment>
<feature type="domain" description="Penicillin-binding protein OB-like" evidence="31">
    <location>
        <begin position="349"/>
        <end position="452"/>
    </location>
</feature>
<feature type="region of interest" description="Disordered" evidence="27">
    <location>
        <begin position="740"/>
        <end position="823"/>
    </location>
</feature>
<dbReference type="InterPro" id="IPR031376">
    <property type="entry name" value="PCB_OB"/>
</dbReference>
<dbReference type="OrthoDB" id="9766909at2"/>
<name>A0A345DDY9_9BURK</name>
<dbReference type="KEGG" id="hyf:DTO96_102332"/>
<dbReference type="Proteomes" id="UP000252182">
    <property type="component" value="Chromosome"/>
</dbReference>
<dbReference type="EMBL" id="CP031124">
    <property type="protein sequence ID" value="AXF86577.1"/>
    <property type="molecule type" value="Genomic_DNA"/>
</dbReference>
<keyword evidence="18 28" id="KW-1133">Transmembrane helix</keyword>
<dbReference type="FunFam" id="1.10.3810.10:FF:000003">
    <property type="entry name" value="Penicillin-binding protein 1a"/>
    <property type="match status" value="1"/>
</dbReference>
<keyword evidence="8" id="KW-0997">Cell inner membrane</keyword>
<evidence type="ECO:0000256" key="6">
    <source>
        <dbReference type="ARBA" id="ARBA00018638"/>
    </source>
</evidence>
<keyword evidence="9" id="KW-0121">Carboxypeptidase</keyword>
<evidence type="ECO:0000259" key="31">
    <source>
        <dbReference type="Pfam" id="PF17092"/>
    </source>
</evidence>
<sequence>MSIENTPTPVQNAPEPSEKQPKKKGALPWRIFKGLMLMGVLGAIILPIVAAIFIAMAWPSLPSVDTLKDYKPRMAMEIYTEDGQLIGEFGAERRKPTSFKDTPTHLKNAILAIEDARFYEHHGVDYYGLARAVINNILHPGEPQGASTITQQLAKNFFLTNERTLSRKAYEAMMAVKIENNLTKDEILERYMNHIYLGERAYGFAAAADIYFGKELKDLTIAESAMLAALPQAPSANNPIRNRANAQSRQQYVLQRMHDLNMITDAEYTQAKSEVVRVVDTKAASINQQYAVHAEYVAEMARQLMFDRYKEAAYTEGLKVYTTINSTEQTAAYNGVRNAVISYDRRKGYHGPEATYPLPSKPEEQTKALDKIFDEHNDFDEMRAAVVTAVSGTAIKAILADGENISITGSGLGLARGALNPSSKIAIKVGSVIRVVESTDDATWRIAQVPEVQASFVAMSSTDGAIRALVGGFDFNLSKFNHVTQAYRQPGSGIKPFVYSSAMEKLGLTPNSIVDDTPIKVGSWTPQNSDGRFLGPIPLSTALAGSRNMVSIRLLQSVGNDYFRQYASRFGFEPNRIDQYLTVALGAIETTSWQMAGAYGVFANGGYKVNPYIISKVVDRNGAVILQAQPKKAGDPANRIITEKNAAMTDSLMRGVVRNGTARAAMALGRSDIAGKTGTTNDAIDAWFNGYQPKLVGIAWMGFDKPKSLGESEFGGTLALPIWMNYMRVALNKQKIENRTDSFDSGNNLSTGATGNGGGHANKAPEELNVDSNAVPPSNSEARQAAEKVNEADVKEAAKPKAAGPDPLAPFVYKPPVAQPVKP</sequence>
<dbReference type="NCBIfam" id="TIGR02074">
    <property type="entry name" value="PBP_1a_fam"/>
    <property type="match status" value="1"/>
</dbReference>
<dbReference type="GO" id="GO:0071555">
    <property type="term" value="P:cell wall organization"/>
    <property type="evidence" value="ECO:0007669"/>
    <property type="project" value="UniProtKB-KW"/>
</dbReference>
<evidence type="ECO:0000256" key="21">
    <source>
        <dbReference type="ARBA" id="ARBA00023268"/>
    </source>
</evidence>
<evidence type="ECO:0000259" key="30">
    <source>
        <dbReference type="Pfam" id="PF00912"/>
    </source>
</evidence>
<dbReference type="InterPro" id="IPR001264">
    <property type="entry name" value="Glyco_trans_51"/>
</dbReference>
<evidence type="ECO:0000256" key="5">
    <source>
        <dbReference type="ARBA" id="ARBA00012448"/>
    </source>
</evidence>
<dbReference type="GO" id="GO:0008360">
    <property type="term" value="P:regulation of cell shape"/>
    <property type="evidence" value="ECO:0007669"/>
    <property type="project" value="UniProtKB-KW"/>
</dbReference>
<evidence type="ECO:0000256" key="1">
    <source>
        <dbReference type="ARBA" id="ARBA00004249"/>
    </source>
</evidence>
<dbReference type="GO" id="GO:0030288">
    <property type="term" value="C:outer membrane-bounded periplasmic space"/>
    <property type="evidence" value="ECO:0007669"/>
    <property type="project" value="TreeGrafter"/>
</dbReference>
<dbReference type="GO" id="GO:0008955">
    <property type="term" value="F:peptidoglycan glycosyltransferase activity"/>
    <property type="evidence" value="ECO:0007669"/>
    <property type="project" value="UniProtKB-EC"/>
</dbReference>
<dbReference type="PANTHER" id="PTHR32282">
    <property type="entry name" value="BINDING PROTEIN TRANSPEPTIDASE, PUTATIVE-RELATED"/>
    <property type="match status" value="1"/>
</dbReference>
<organism evidence="32 33">
    <name type="scientific">Ephemeroptericola cinctiostellae</name>
    <dbReference type="NCBI Taxonomy" id="2268024"/>
    <lineage>
        <taxon>Bacteria</taxon>
        <taxon>Pseudomonadati</taxon>
        <taxon>Pseudomonadota</taxon>
        <taxon>Betaproteobacteria</taxon>
        <taxon>Burkholderiales</taxon>
        <taxon>Burkholderiaceae</taxon>
        <taxon>Ephemeroptericola</taxon>
    </lineage>
</organism>
<comment type="similarity">
    <text evidence="3">In the C-terminal section; belongs to the transpeptidase family.</text>
</comment>
<dbReference type="AlphaFoldDB" id="A0A345DDY9"/>
<keyword evidence="17" id="KW-0573">Peptidoglycan synthesis</keyword>
<feature type="compositionally biased region" description="Basic and acidic residues" evidence="27">
    <location>
        <begin position="784"/>
        <end position="799"/>
    </location>
</feature>
<evidence type="ECO:0000313" key="33">
    <source>
        <dbReference type="Proteomes" id="UP000252182"/>
    </source>
</evidence>
<dbReference type="InterPro" id="IPR001460">
    <property type="entry name" value="PCN-bd_Tpept"/>
</dbReference>
<protein>
    <recommendedName>
        <fullName evidence="6">Penicillin-binding protein 1A</fullName>
        <ecNumber evidence="24">2.4.99.28</ecNumber>
        <ecNumber evidence="5">3.4.16.4</ecNumber>
    </recommendedName>
</protein>
<comment type="pathway">
    <text evidence="2">Cell wall biogenesis; peptidoglycan biosynthesis.</text>
</comment>
<comment type="catalytic activity">
    <reaction evidence="23">
        <text>Preferential cleavage: (Ac)2-L-Lys-D-Ala-|-D-Ala. Also transpeptidation of peptidyl-alanyl moieties that are N-acyl substituents of D-alanine.</text>
        <dbReference type="EC" id="3.4.16.4"/>
    </reaction>
</comment>
<evidence type="ECO:0000256" key="23">
    <source>
        <dbReference type="ARBA" id="ARBA00034000"/>
    </source>
</evidence>
<dbReference type="Pfam" id="PF17092">
    <property type="entry name" value="PCB_OB"/>
    <property type="match status" value="1"/>
</dbReference>
<evidence type="ECO:0000256" key="22">
    <source>
        <dbReference type="ARBA" id="ARBA00023316"/>
    </source>
</evidence>
<feature type="compositionally biased region" description="Polar residues" evidence="27">
    <location>
        <begin position="1"/>
        <end position="11"/>
    </location>
</feature>
<keyword evidence="10" id="KW-0645">Protease</keyword>
<dbReference type="GO" id="GO:0009252">
    <property type="term" value="P:peptidoglycan biosynthetic process"/>
    <property type="evidence" value="ECO:0007669"/>
    <property type="project" value="UniProtKB-UniPathway"/>
</dbReference>
<dbReference type="PANTHER" id="PTHR32282:SF27">
    <property type="entry name" value="PENICILLIN-BINDING PROTEIN 1A"/>
    <property type="match status" value="1"/>
</dbReference>
<dbReference type="GO" id="GO:0008658">
    <property type="term" value="F:penicillin binding"/>
    <property type="evidence" value="ECO:0007669"/>
    <property type="project" value="InterPro"/>
</dbReference>
<comment type="pathway">
    <text evidence="26">Glycan biosynthesis.</text>
</comment>
<evidence type="ECO:0000256" key="4">
    <source>
        <dbReference type="ARBA" id="ARBA00007739"/>
    </source>
</evidence>
<proteinExistence type="inferred from homology"/>
<dbReference type="SUPFAM" id="SSF53955">
    <property type="entry name" value="Lysozyme-like"/>
    <property type="match status" value="1"/>
</dbReference>
<keyword evidence="22" id="KW-0961">Cell wall biogenesis/degradation</keyword>
<evidence type="ECO:0000256" key="24">
    <source>
        <dbReference type="ARBA" id="ARBA00044770"/>
    </source>
</evidence>
<evidence type="ECO:0000256" key="8">
    <source>
        <dbReference type="ARBA" id="ARBA00022519"/>
    </source>
</evidence>
<feature type="domain" description="Glycosyl transferase family 51" evidence="30">
    <location>
        <begin position="83"/>
        <end position="258"/>
    </location>
</feature>
<feature type="transmembrane region" description="Helical" evidence="28">
    <location>
        <begin position="31"/>
        <end position="58"/>
    </location>
</feature>
<dbReference type="UniPathway" id="UPA00219"/>
<keyword evidence="12" id="KW-0808">Transferase</keyword>